<evidence type="ECO:0000256" key="1">
    <source>
        <dbReference type="ARBA" id="ARBA00010312"/>
    </source>
</evidence>
<dbReference type="Gene3D" id="2.20.25.90">
    <property type="entry name" value="ADC-like domains"/>
    <property type="match status" value="1"/>
</dbReference>
<dbReference type="Gene3D" id="3.40.228.10">
    <property type="entry name" value="Dimethylsulfoxide Reductase, domain 2"/>
    <property type="match status" value="1"/>
</dbReference>
<dbReference type="Pfam" id="PF04879">
    <property type="entry name" value="Molybdop_Fe4S4"/>
    <property type="match status" value="1"/>
</dbReference>
<dbReference type="Gene3D" id="2.40.40.20">
    <property type="match status" value="1"/>
</dbReference>
<dbReference type="Gene3D" id="3.40.50.740">
    <property type="match status" value="1"/>
</dbReference>
<proteinExistence type="inferred from homology"/>
<dbReference type="InterPro" id="IPR009010">
    <property type="entry name" value="Asp_de-COase-like_dom_sf"/>
</dbReference>
<evidence type="ECO:0000259" key="5">
    <source>
        <dbReference type="PROSITE" id="PS51669"/>
    </source>
</evidence>
<evidence type="ECO:0000256" key="2">
    <source>
        <dbReference type="ARBA" id="ARBA00022723"/>
    </source>
</evidence>
<dbReference type="InterPro" id="IPR006963">
    <property type="entry name" value="Mopterin_OxRdtase_4Fe-4S_dom"/>
</dbReference>
<dbReference type="GO" id="GO:0051536">
    <property type="term" value="F:iron-sulfur cluster binding"/>
    <property type="evidence" value="ECO:0007669"/>
    <property type="project" value="UniProtKB-KW"/>
</dbReference>
<dbReference type="Pfam" id="PF00384">
    <property type="entry name" value="Molybdopterin"/>
    <property type="match status" value="1"/>
</dbReference>
<dbReference type="SUPFAM" id="SSF50692">
    <property type="entry name" value="ADC-like"/>
    <property type="match status" value="1"/>
</dbReference>
<dbReference type="SMART" id="SM00926">
    <property type="entry name" value="Molybdop_Fe4S4"/>
    <property type="match status" value="1"/>
</dbReference>
<dbReference type="EMBL" id="LZIN01000075">
    <property type="protein sequence ID" value="OBG03080.1"/>
    <property type="molecule type" value="Genomic_DNA"/>
</dbReference>
<dbReference type="GO" id="GO:0043546">
    <property type="term" value="F:molybdopterin cofactor binding"/>
    <property type="evidence" value="ECO:0007669"/>
    <property type="project" value="InterPro"/>
</dbReference>
<dbReference type="Proteomes" id="UP000093985">
    <property type="component" value="Unassembled WGS sequence"/>
</dbReference>
<dbReference type="PROSITE" id="PS51669">
    <property type="entry name" value="4FE4S_MOW_BIS_MGD"/>
    <property type="match status" value="1"/>
</dbReference>
<dbReference type="RefSeq" id="WP_064856119.1">
    <property type="nucleotide sequence ID" value="NZ_LZIM01000053.1"/>
</dbReference>
<feature type="domain" description="4Fe-4S Mo/W bis-MGD-type" evidence="5">
    <location>
        <begin position="1"/>
        <end position="57"/>
    </location>
</feature>
<comment type="similarity">
    <text evidence="1">Belongs to the prokaryotic molybdopterin-containing oxidoreductase family.</text>
</comment>
<dbReference type="AlphaFoldDB" id="A0A1A2EG85"/>
<keyword evidence="2" id="KW-0479">Metal-binding</keyword>
<sequence length="701" mass="76655">MAEVHTTCRICQQKCGLTVTIEGGRIKRIGPDKEHPLSWRDFCVKGRAAGELVHHPRRITTPMRRCGDTYLPATYGEAYDDIATRLARIVGDGGADSVGCFYGNPAGFHPSALGGLLRFMMALGSSNLFNWASVDTNAKTVTCGEMYGVTLLPLIPDVDACDCLLLVGANPAESKMNWASSVPNGWRRILDRVDAGADLLVVDPYRTPTAARATMHLRVRPGEDWALLLGMVKTIFDERLEDAAACSAESGEDDLRTLAAEVDWGVLTRRSGVAQAVIEDAGRRFGAAETAIALARTGPSQTTRGTLALWLTEVLGVITGNWDRPGGRYFQRGFAPVELSEYAPEKEPRARLTGRPAIGGCHPLADLPAEILTPGPGQIRALFVEHGNPVVAGPDGANLDRALADLDLLVCVDMVQRESHRHADWLIPGTHWLERDELVDPLFATFNELPFVQFTPMALPPPVTVREEWAFYQELGATLGLAGYVRDQPADFEDRWREAVEGGNRTTWDEVKANPHGIVLGPREFGYARSMLKTPGQRIRLAPQRFLDEARRQAVAHVDVNDGEFPFFLGNRRRLESMNSHLNDLPSIRRLIDGNGVEIHLDDAVELGISTGDMVRISSPTANIDLRAVVSANPRPGTVIIEHGWGSRVFDPVSGQAPDVVGVNRNLLTPARHEDPLSYMSGFNDTRVAVRRVDGASDDLS</sequence>
<dbReference type="InterPro" id="IPR006656">
    <property type="entry name" value="Mopterin_OxRdtase"/>
</dbReference>
<comment type="caution">
    <text evidence="6">The sequence shown here is derived from an EMBL/GenBank/DDBJ whole genome shotgun (WGS) entry which is preliminary data.</text>
</comment>
<organism evidence="6 7">
    <name type="scientific">Mycolicibacter sinensis (strain JDM601)</name>
    <name type="common">Mycobacterium sinense</name>
    <dbReference type="NCBI Taxonomy" id="875328"/>
    <lineage>
        <taxon>Bacteria</taxon>
        <taxon>Bacillati</taxon>
        <taxon>Actinomycetota</taxon>
        <taxon>Actinomycetes</taxon>
        <taxon>Mycobacteriales</taxon>
        <taxon>Mycobacteriaceae</taxon>
        <taxon>Mycolicibacter</taxon>
    </lineage>
</organism>
<keyword evidence="3" id="KW-0408">Iron</keyword>
<protein>
    <submittedName>
        <fullName evidence="6">Oxidoreductase</fullName>
    </submittedName>
</protein>
<dbReference type="InterPro" id="IPR006657">
    <property type="entry name" value="MoPterin_dinucl-bd_dom"/>
</dbReference>
<keyword evidence="4" id="KW-0411">Iron-sulfur</keyword>
<reference evidence="7" key="1">
    <citation type="submission" date="2016-06" db="EMBL/GenBank/DDBJ databases">
        <authorList>
            <person name="Sutton G."/>
            <person name="Brinkac L."/>
            <person name="Sanka R."/>
            <person name="Adams M."/>
            <person name="Lau E."/>
            <person name="Mehaffy C."/>
            <person name="Tameris M."/>
            <person name="Hatherill M."/>
            <person name="Hanekom W."/>
            <person name="Mahomed H."/>
            <person name="Mcshane H."/>
        </authorList>
    </citation>
    <scope>NUCLEOTIDE SEQUENCE [LARGE SCALE GENOMIC DNA]</scope>
    <source>
        <strain evidence="7">852014-51077_SCH5608930-a</strain>
    </source>
</reference>
<dbReference type="GO" id="GO:0046872">
    <property type="term" value="F:metal ion binding"/>
    <property type="evidence" value="ECO:0007669"/>
    <property type="project" value="UniProtKB-KW"/>
</dbReference>
<evidence type="ECO:0000256" key="4">
    <source>
        <dbReference type="ARBA" id="ARBA00023014"/>
    </source>
</evidence>
<accession>A0A1A2EG85</accession>
<dbReference type="GO" id="GO:0016491">
    <property type="term" value="F:oxidoreductase activity"/>
    <property type="evidence" value="ECO:0007669"/>
    <property type="project" value="InterPro"/>
</dbReference>
<dbReference type="Pfam" id="PF01568">
    <property type="entry name" value="Molydop_binding"/>
    <property type="match status" value="1"/>
</dbReference>
<name>A0A1A2EG85_MYCSD</name>
<evidence type="ECO:0000313" key="7">
    <source>
        <dbReference type="Proteomes" id="UP000093985"/>
    </source>
</evidence>
<dbReference type="SUPFAM" id="SSF53706">
    <property type="entry name" value="Formate dehydrogenase/DMSO reductase, domains 1-3"/>
    <property type="match status" value="1"/>
</dbReference>
<gene>
    <name evidence="6" type="ORF">A5771_14180</name>
</gene>
<dbReference type="InterPro" id="IPR050612">
    <property type="entry name" value="Prok_Mopterin_Oxidored"/>
</dbReference>
<evidence type="ECO:0000313" key="6">
    <source>
        <dbReference type="EMBL" id="OBG03080.1"/>
    </source>
</evidence>
<dbReference type="PANTHER" id="PTHR43742">
    <property type="entry name" value="TRIMETHYLAMINE-N-OXIDE REDUCTASE"/>
    <property type="match status" value="1"/>
</dbReference>
<dbReference type="PANTHER" id="PTHR43742:SF2">
    <property type="entry name" value="ASSIMILATORY NITRATE REDUCTASE CATALYTIC SUBUNIT"/>
    <property type="match status" value="1"/>
</dbReference>
<evidence type="ECO:0000256" key="3">
    <source>
        <dbReference type="ARBA" id="ARBA00023004"/>
    </source>
</evidence>